<protein>
    <submittedName>
        <fullName evidence="1">Uncharacterized protein</fullName>
    </submittedName>
</protein>
<gene>
    <name evidence="1" type="ORF">H7F16_11865</name>
</gene>
<accession>A0A842IAS6</accession>
<dbReference type="AlphaFoldDB" id="A0A842IAS6"/>
<dbReference type="Proteomes" id="UP000555411">
    <property type="component" value="Unassembled WGS sequence"/>
</dbReference>
<reference evidence="1 2" key="1">
    <citation type="journal article" date="2017" name="Int. J. Syst. Evol. Microbiol.">
        <title>Gemmobacter straminiformis sp. nov., isolated from an artificial fountain.</title>
        <authorList>
            <person name="Kang J.Y."/>
            <person name="Kim M.J."/>
            <person name="Chun J."/>
            <person name="Son K.P."/>
            <person name="Jahng K.Y."/>
        </authorList>
    </citation>
    <scope>NUCLEOTIDE SEQUENCE [LARGE SCALE GENOMIC DNA]</scope>
    <source>
        <strain evidence="1 2">CAM-8</strain>
    </source>
</reference>
<dbReference type="EMBL" id="JACLQD010000003">
    <property type="protein sequence ID" value="MBC2836204.1"/>
    <property type="molecule type" value="Genomic_DNA"/>
</dbReference>
<keyword evidence="2" id="KW-1185">Reference proteome</keyword>
<dbReference type="RefSeq" id="WP_185797813.1">
    <property type="nucleotide sequence ID" value="NZ_JACLQD010000003.1"/>
</dbReference>
<proteinExistence type="predicted"/>
<name>A0A842IAS6_9RHOB</name>
<sequence>MKIFDLIALSLQGLTADAVAAQNRRARDRVLVAEHSHGNLRLQFGEFFVKADVDAKYRRYRKEGFWQEA</sequence>
<organism evidence="1 2">
    <name type="scientific">Paragemmobacter straminiformis</name>
    <dbReference type="NCBI Taxonomy" id="2045119"/>
    <lineage>
        <taxon>Bacteria</taxon>
        <taxon>Pseudomonadati</taxon>
        <taxon>Pseudomonadota</taxon>
        <taxon>Alphaproteobacteria</taxon>
        <taxon>Rhodobacterales</taxon>
        <taxon>Paracoccaceae</taxon>
        <taxon>Paragemmobacter</taxon>
    </lineage>
</organism>
<evidence type="ECO:0000313" key="1">
    <source>
        <dbReference type="EMBL" id="MBC2836204.1"/>
    </source>
</evidence>
<evidence type="ECO:0000313" key="2">
    <source>
        <dbReference type="Proteomes" id="UP000555411"/>
    </source>
</evidence>
<comment type="caution">
    <text evidence="1">The sequence shown here is derived from an EMBL/GenBank/DDBJ whole genome shotgun (WGS) entry which is preliminary data.</text>
</comment>